<dbReference type="InterPro" id="IPR058074">
    <property type="entry name" value="Bacteriocin-like"/>
</dbReference>
<evidence type="ECO:0000313" key="2">
    <source>
        <dbReference type="Proteomes" id="UP001208649"/>
    </source>
</evidence>
<dbReference type="Proteomes" id="UP001208649">
    <property type="component" value="Unassembled WGS sequence"/>
</dbReference>
<evidence type="ECO:0000313" key="1">
    <source>
        <dbReference type="EMBL" id="MCU7617418.1"/>
    </source>
</evidence>
<name>A0ABT2W5F8_9FLAO</name>
<proteinExistence type="predicted"/>
<reference evidence="2" key="1">
    <citation type="submission" date="2023-07" db="EMBL/GenBank/DDBJ databases">
        <title>Chryseobacterium sp. strain PBS4-4 Genome sequencing and assembly.</title>
        <authorList>
            <person name="Jung Y."/>
        </authorList>
    </citation>
    <scope>NUCLEOTIDE SEQUENCE [LARGE SCALE GENOMIC DNA]</scope>
    <source>
        <strain evidence="2">PBS4-4</strain>
    </source>
</reference>
<accession>A0ABT2W5F8</accession>
<protein>
    <recommendedName>
        <fullName evidence="3">Bacteriocin</fullName>
    </recommendedName>
</protein>
<comment type="caution">
    <text evidence="1">The sequence shown here is derived from an EMBL/GenBank/DDBJ whole genome shotgun (WGS) entry which is preliminary data.</text>
</comment>
<sequence length="66" mass="7226">MKNLKKISRRELKNLVGGKKNLGIEEGLGDGEAVEKTYQCCLTLYNCGSCSIGSNCPSGYFLRSCF</sequence>
<dbReference type="NCBIfam" id="NF047798">
    <property type="entry name" value="leader_Chryseo"/>
    <property type="match status" value="1"/>
</dbReference>
<dbReference type="RefSeq" id="WP_263002861.1">
    <property type="nucleotide sequence ID" value="NZ_JAOTEM010000002.1"/>
</dbReference>
<gene>
    <name evidence="1" type="ORF">NZ698_09425</name>
</gene>
<keyword evidence="2" id="KW-1185">Reference proteome</keyword>
<evidence type="ECO:0008006" key="3">
    <source>
        <dbReference type="Google" id="ProtNLM"/>
    </source>
</evidence>
<dbReference type="EMBL" id="JAOTEM010000002">
    <property type="protein sequence ID" value="MCU7617418.1"/>
    <property type="molecule type" value="Genomic_DNA"/>
</dbReference>
<organism evidence="1 2">
    <name type="scientific">Chryseobacterium edaphi</name>
    <dbReference type="NCBI Taxonomy" id="2976532"/>
    <lineage>
        <taxon>Bacteria</taxon>
        <taxon>Pseudomonadati</taxon>
        <taxon>Bacteroidota</taxon>
        <taxon>Flavobacteriia</taxon>
        <taxon>Flavobacteriales</taxon>
        <taxon>Weeksellaceae</taxon>
        <taxon>Chryseobacterium group</taxon>
        <taxon>Chryseobacterium</taxon>
    </lineage>
</organism>